<protein>
    <submittedName>
        <fullName evidence="1">Uncharacterized protein</fullName>
    </submittedName>
</protein>
<name>A0A0F9I8A2_9ZZZZ</name>
<evidence type="ECO:0000313" key="1">
    <source>
        <dbReference type="EMBL" id="KKM15889.1"/>
    </source>
</evidence>
<sequence length="69" mass="8007">GHQKLGHVTQNFFCRNQTNEFLYFVDNDKKSFFVKTNIYSGVSLIADNKSSKDALDSWKKNYEINGVKK</sequence>
<proteinExistence type="predicted"/>
<accession>A0A0F9I8A2</accession>
<organism evidence="1">
    <name type="scientific">marine sediment metagenome</name>
    <dbReference type="NCBI Taxonomy" id="412755"/>
    <lineage>
        <taxon>unclassified sequences</taxon>
        <taxon>metagenomes</taxon>
        <taxon>ecological metagenomes</taxon>
    </lineage>
</organism>
<gene>
    <name evidence="1" type="ORF">LCGC14_1691430</name>
</gene>
<comment type="caution">
    <text evidence="1">The sequence shown here is derived from an EMBL/GenBank/DDBJ whole genome shotgun (WGS) entry which is preliminary data.</text>
</comment>
<dbReference type="AlphaFoldDB" id="A0A0F9I8A2"/>
<dbReference type="EMBL" id="LAZR01014801">
    <property type="protein sequence ID" value="KKM15889.1"/>
    <property type="molecule type" value="Genomic_DNA"/>
</dbReference>
<reference evidence="1" key="1">
    <citation type="journal article" date="2015" name="Nature">
        <title>Complex archaea that bridge the gap between prokaryotes and eukaryotes.</title>
        <authorList>
            <person name="Spang A."/>
            <person name="Saw J.H."/>
            <person name="Jorgensen S.L."/>
            <person name="Zaremba-Niedzwiedzka K."/>
            <person name="Martijn J."/>
            <person name="Lind A.E."/>
            <person name="van Eijk R."/>
            <person name="Schleper C."/>
            <person name="Guy L."/>
            <person name="Ettema T.J."/>
        </authorList>
    </citation>
    <scope>NUCLEOTIDE SEQUENCE</scope>
</reference>
<feature type="non-terminal residue" evidence="1">
    <location>
        <position position="1"/>
    </location>
</feature>